<dbReference type="EMBL" id="MASU01000005">
    <property type="protein sequence ID" value="PXY35626.1"/>
    <property type="molecule type" value="Genomic_DNA"/>
</dbReference>
<feature type="domain" description="SnoaL-like" evidence="1">
    <location>
        <begin position="8"/>
        <end position="103"/>
    </location>
</feature>
<dbReference type="Proteomes" id="UP000247892">
    <property type="component" value="Unassembled WGS sequence"/>
</dbReference>
<sequence>MPEYTTLAERYLEIWNATDAVRRRALIERLFTEDATYTDPLGSVRGWDGVDTFVAGAQQQFAGLTFSLGGAVDGHHDTARFTWHLGQDGAEPVVIGFDVIVAEGDDRIGNVYGFLDKVPG</sequence>
<accession>A0A318LLV4</accession>
<comment type="caution">
    <text evidence="2">The sequence shown here is derived from an EMBL/GenBank/DDBJ whole genome shotgun (WGS) entry which is preliminary data.</text>
</comment>
<organism evidence="2 3">
    <name type="scientific">Prauserella flavalba</name>
    <dbReference type="NCBI Taxonomy" id="1477506"/>
    <lineage>
        <taxon>Bacteria</taxon>
        <taxon>Bacillati</taxon>
        <taxon>Actinomycetota</taxon>
        <taxon>Actinomycetes</taxon>
        <taxon>Pseudonocardiales</taxon>
        <taxon>Pseudonocardiaceae</taxon>
        <taxon>Prauserella</taxon>
    </lineage>
</organism>
<dbReference type="InterPro" id="IPR032710">
    <property type="entry name" value="NTF2-like_dom_sf"/>
</dbReference>
<name>A0A318LLV4_9PSEU</name>
<dbReference type="AlphaFoldDB" id="A0A318LLV4"/>
<proteinExistence type="predicted"/>
<dbReference type="Gene3D" id="3.10.450.50">
    <property type="match status" value="1"/>
</dbReference>
<keyword evidence="3" id="KW-1185">Reference proteome</keyword>
<dbReference type="InterPro" id="IPR037401">
    <property type="entry name" value="SnoaL-like"/>
</dbReference>
<gene>
    <name evidence="2" type="ORF">BA062_08975</name>
</gene>
<reference evidence="2 3" key="1">
    <citation type="submission" date="2016-07" db="EMBL/GenBank/DDBJ databases">
        <title>Draft genome sequence of Prauserella sp. YIM 121212, isolated from alkaline soil.</title>
        <authorList>
            <person name="Ruckert C."/>
            <person name="Albersmeier A."/>
            <person name="Jiang C.-L."/>
            <person name="Jiang Y."/>
            <person name="Kalinowski J."/>
            <person name="Schneider O."/>
            <person name="Winkler A."/>
            <person name="Zotchev S.B."/>
        </authorList>
    </citation>
    <scope>NUCLEOTIDE SEQUENCE [LARGE SCALE GENOMIC DNA]</scope>
    <source>
        <strain evidence="2 3">YIM 121212</strain>
    </source>
</reference>
<evidence type="ECO:0000259" key="1">
    <source>
        <dbReference type="Pfam" id="PF12680"/>
    </source>
</evidence>
<dbReference type="SUPFAM" id="SSF54427">
    <property type="entry name" value="NTF2-like"/>
    <property type="match status" value="1"/>
</dbReference>
<dbReference type="OrthoDB" id="9808719at2"/>
<dbReference type="RefSeq" id="WP_110335632.1">
    <property type="nucleotide sequence ID" value="NZ_MASU01000005.1"/>
</dbReference>
<evidence type="ECO:0000313" key="2">
    <source>
        <dbReference type="EMBL" id="PXY35626.1"/>
    </source>
</evidence>
<protein>
    <submittedName>
        <fullName evidence="2">Polyketide cyclase</fullName>
    </submittedName>
</protein>
<dbReference type="Pfam" id="PF12680">
    <property type="entry name" value="SnoaL_2"/>
    <property type="match status" value="1"/>
</dbReference>
<evidence type="ECO:0000313" key="3">
    <source>
        <dbReference type="Proteomes" id="UP000247892"/>
    </source>
</evidence>